<feature type="region of interest" description="Disordered" evidence="4">
    <location>
        <begin position="454"/>
        <end position="479"/>
    </location>
</feature>
<protein>
    <submittedName>
        <fullName evidence="5">Luminal-binding protein 5</fullName>
    </submittedName>
</protein>
<keyword evidence="3" id="KW-0067">ATP-binding</keyword>
<gene>
    <name evidence="5" type="ORF">Tci_000236</name>
</gene>
<organism evidence="5">
    <name type="scientific">Tanacetum cinerariifolium</name>
    <name type="common">Dalmatian daisy</name>
    <name type="synonym">Chrysanthemum cinerariifolium</name>
    <dbReference type="NCBI Taxonomy" id="118510"/>
    <lineage>
        <taxon>Eukaryota</taxon>
        <taxon>Viridiplantae</taxon>
        <taxon>Streptophyta</taxon>
        <taxon>Embryophyta</taxon>
        <taxon>Tracheophyta</taxon>
        <taxon>Spermatophyta</taxon>
        <taxon>Magnoliopsida</taxon>
        <taxon>eudicotyledons</taxon>
        <taxon>Gunneridae</taxon>
        <taxon>Pentapetalae</taxon>
        <taxon>asterids</taxon>
        <taxon>campanulids</taxon>
        <taxon>Asterales</taxon>
        <taxon>Asteraceae</taxon>
        <taxon>Asteroideae</taxon>
        <taxon>Anthemideae</taxon>
        <taxon>Anthemidinae</taxon>
        <taxon>Tanacetum</taxon>
    </lineage>
</organism>
<dbReference type="PRINTS" id="PR00301">
    <property type="entry name" value="HEATSHOCK70"/>
</dbReference>
<dbReference type="InterPro" id="IPR013126">
    <property type="entry name" value="Hsp_70_fam"/>
</dbReference>
<dbReference type="Pfam" id="PF00012">
    <property type="entry name" value="HSP70"/>
    <property type="match status" value="1"/>
</dbReference>
<dbReference type="SUPFAM" id="SSF48452">
    <property type="entry name" value="TPR-like"/>
    <property type="match status" value="2"/>
</dbReference>
<dbReference type="GO" id="GO:0140662">
    <property type="term" value="F:ATP-dependent protein folding chaperone"/>
    <property type="evidence" value="ECO:0007669"/>
    <property type="project" value="InterPro"/>
</dbReference>
<dbReference type="EMBL" id="BKCJ010000003">
    <property type="protein sequence ID" value="GEU28258.1"/>
    <property type="molecule type" value="Genomic_DNA"/>
</dbReference>
<dbReference type="InterPro" id="IPR018181">
    <property type="entry name" value="Heat_shock_70_CS"/>
</dbReference>
<reference evidence="5" key="1">
    <citation type="journal article" date="2019" name="Sci. Rep.">
        <title>Draft genome of Tanacetum cinerariifolium, the natural source of mosquito coil.</title>
        <authorList>
            <person name="Yamashiro T."/>
            <person name="Shiraishi A."/>
            <person name="Satake H."/>
            <person name="Nakayama K."/>
        </authorList>
    </citation>
    <scope>NUCLEOTIDE SEQUENCE</scope>
</reference>
<dbReference type="Pfam" id="PF14559">
    <property type="entry name" value="TPR_19"/>
    <property type="match status" value="1"/>
</dbReference>
<dbReference type="InterPro" id="IPR043129">
    <property type="entry name" value="ATPase_NBD"/>
</dbReference>
<feature type="compositionally biased region" description="Basic residues" evidence="4">
    <location>
        <begin position="274"/>
        <end position="287"/>
    </location>
</feature>
<accession>A0A699GHI0</accession>
<dbReference type="Gene3D" id="1.25.40.10">
    <property type="entry name" value="Tetratricopeptide repeat domain"/>
    <property type="match status" value="3"/>
</dbReference>
<dbReference type="SUPFAM" id="SSF53067">
    <property type="entry name" value="Actin-like ATPase domain"/>
    <property type="match status" value="2"/>
</dbReference>
<dbReference type="InterPro" id="IPR011990">
    <property type="entry name" value="TPR-like_helical_dom_sf"/>
</dbReference>
<evidence type="ECO:0000256" key="4">
    <source>
        <dbReference type="SAM" id="MobiDB-lite"/>
    </source>
</evidence>
<feature type="compositionally biased region" description="Basic residues" evidence="4">
    <location>
        <begin position="311"/>
        <end position="324"/>
    </location>
</feature>
<feature type="compositionally biased region" description="Basic residues" evidence="4">
    <location>
        <begin position="149"/>
        <end position="164"/>
    </location>
</feature>
<comment type="caution">
    <text evidence="5">The sequence shown here is derived from an EMBL/GenBank/DDBJ whole genome shotgun (WGS) entry which is preliminary data.</text>
</comment>
<feature type="compositionally biased region" description="Basic and acidic residues" evidence="4">
    <location>
        <begin position="180"/>
        <end position="195"/>
    </location>
</feature>
<comment type="similarity">
    <text evidence="1">Belongs to the heat shock protein 70 family.</text>
</comment>
<dbReference type="PROSITE" id="PS00329">
    <property type="entry name" value="HSP70_2"/>
    <property type="match status" value="1"/>
</dbReference>
<evidence type="ECO:0000313" key="5">
    <source>
        <dbReference type="EMBL" id="GEU28258.1"/>
    </source>
</evidence>
<dbReference type="PANTHER" id="PTHR19375">
    <property type="entry name" value="HEAT SHOCK PROTEIN 70KDA"/>
    <property type="match status" value="1"/>
</dbReference>
<evidence type="ECO:0000256" key="2">
    <source>
        <dbReference type="ARBA" id="ARBA00022741"/>
    </source>
</evidence>
<feature type="compositionally biased region" description="Basic residues" evidence="4">
    <location>
        <begin position="196"/>
        <end position="229"/>
    </location>
</feature>
<dbReference type="SMART" id="SM00028">
    <property type="entry name" value="TPR"/>
    <property type="match status" value="6"/>
</dbReference>
<dbReference type="AlphaFoldDB" id="A0A699GHI0"/>
<sequence>MGSDKTQRLGQREFRPEELSALILRSLKEDAEAVLGHPIEEAIITVPAYFSDSQRKATRAAGQLAGLRVERLLNEPTAAALAYGIHQRDAETRFLVFDLGGGTFDVSVLDLFEGVMEVRASAGDNMLGAPAGIRRAGQARLERQVSGQHGHRPRRRQLYTRHGRSGAGTHLHRAAAPAARSDRARAARRQPENFRTRQHRPGRRRDPHAHRAQTRGAHVRPVPRLRYQSRRSGGAGRGRTGRPENARRRARRSGDDRRVALLAGHCSLDAGGRRPFRRPFRSHHRTQHAGAGEPRQAVPPGQRPSKTAGAARRHRHPFHVRRQRPAASAGDRGQDPASAHPAHRGKSGPAVGRGDCAAFHFAVGTEDPPARPHRAPHPARARRAPVPADARPRPRVRLALAADADERAIRRAYARELKLIDQERDLDGFQELRAAYEAALFWVRHPEAFADADPAPAGAPAAAAPTVKAAPPADDAATPVDHAASPPFDPLPHATALPQAEDPIALGNAVFDEFCLRLPQLAEATGVPIESDAPWQRALQESLGDLRLFGIDARQQFELRVAILLAERWRPGHEALLVAAVEVFDWAADRRRVQRLGQAGALLDLAIDERALFDAQGDDDANHQRQLLQRLRVTDMPPTWRELALHAHTLEMMIARFPHWLAMVADVDTIVHWRRLNEAMPGWRRALALLGQKRAASQYKSPARSGYSWRWGWAALVLILFMLRTLSHLGNDHSNGGPAAVPDGAAVLQEAEKNVAAGNYSAALTSLDLLIARQPNNAEAYALRAYAHHSDGKPQLADQDLERAAMLAPASATMLRSRTLIAIERKQLQNALTSARRAVQIEPDFYPGQLLLARVLIKMKQDTEALQQLEAMATAHPDQPLTYMAMFGIHDRQGDHDQAMAALNRGVAAAPDAILYLNRALRRSRGDRAGRERDFDSSLALTADPLTVLRERAQWELADGRPDAAAATYGAAITHASGTDELPMLMAQRGVAYARAGKSPLADADIATARSSSAAASQQNDIAWLLATHGVALPTALELAQQALSKEPASAIYLDTSGFILLQLGREAEAVRQLDAALALRPDLANSLFVRGVARQRLGLHAAGKADLQSARAAEPGIDAEYAAYGGQRKVDSGEPPLQGVTMIDRHTAHYVPVATPRTKDVVKNLLTPGVRQTIDIARIGNHQSRAEADAWIVADEDGPVHFFYQDGPGGHDVQFGFADEVREAIDEAETEL</sequence>
<evidence type="ECO:0000256" key="3">
    <source>
        <dbReference type="ARBA" id="ARBA00022840"/>
    </source>
</evidence>
<dbReference type="FunFam" id="3.30.420.40:FF:000545">
    <property type="entry name" value="Endoplasmic reticulum chaperone BiP"/>
    <property type="match status" value="1"/>
</dbReference>
<evidence type="ECO:0000256" key="1">
    <source>
        <dbReference type="ARBA" id="ARBA00007381"/>
    </source>
</evidence>
<dbReference type="InterPro" id="IPR019734">
    <property type="entry name" value="TPR_rpt"/>
</dbReference>
<proteinExistence type="inferred from homology"/>
<feature type="region of interest" description="Disordered" evidence="4">
    <location>
        <begin position="141"/>
        <end position="391"/>
    </location>
</feature>
<name>A0A699GHI0_TANCI</name>
<keyword evidence="2" id="KW-0547">Nucleotide-binding</keyword>
<dbReference type="Gene3D" id="3.30.420.40">
    <property type="match status" value="2"/>
</dbReference>
<dbReference type="GO" id="GO:0005524">
    <property type="term" value="F:ATP binding"/>
    <property type="evidence" value="ECO:0007669"/>
    <property type="project" value="UniProtKB-KW"/>
</dbReference>
<feature type="compositionally biased region" description="Basic and acidic residues" evidence="4">
    <location>
        <begin position="241"/>
        <end position="259"/>
    </location>
</feature>
<feature type="compositionally biased region" description="Basic residues" evidence="4">
    <location>
        <begin position="371"/>
        <end position="383"/>
    </location>
</feature>